<dbReference type="RefSeq" id="NP_001319225.1">
    <property type="nucleotide sequence ID" value="NM_001333650.1"/>
</dbReference>
<reference evidence="2 3" key="1">
    <citation type="submission" date="2019-12" db="EMBL/GenBank/DDBJ databases">
        <authorList>
            <person name="Jiao W.-B."/>
            <person name="Schneeberger K."/>
        </authorList>
    </citation>
    <scope>NUCLEOTIDE SEQUENCE [LARGE SCALE GENOMIC DNA]</scope>
    <source>
        <strain evidence="3">cv. C24</strain>
    </source>
</reference>
<dbReference type="OrthoDB" id="1034495at2759"/>
<dbReference type="OMA" id="CCECTSK"/>
<dbReference type="KEGG" id="ath:AT1G54445"/>
<protein>
    <submittedName>
        <fullName evidence="2">Uncharacterized protein</fullName>
    </submittedName>
</protein>
<feature type="signal peptide" evidence="1">
    <location>
        <begin position="1"/>
        <end position="25"/>
    </location>
</feature>
<evidence type="ECO:0000313" key="2">
    <source>
        <dbReference type="EMBL" id="CAA0294533.1"/>
    </source>
</evidence>
<name>A0A5S9WLS9_ARATH</name>
<sequence>MTTKMFSYVLLHSLMMFAIILSSMGSPEKYYDCKQDGCITTPPCWRKCVSMGYPKGGECRIYSYGGVCCCDLTSKPPN</sequence>
<dbReference type="ExpressionAtlas" id="A0A5S9WLS9">
    <property type="expression patterns" value="baseline"/>
</dbReference>
<evidence type="ECO:0000256" key="1">
    <source>
        <dbReference type="SAM" id="SignalP"/>
    </source>
</evidence>
<evidence type="ECO:0000313" key="3">
    <source>
        <dbReference type="Proteomes" id="UP000434276"/>
    </source>
</evidence>
<dbReference type="Proteomes" id="UP000434276">
    <property type="component" value="Unassembled WGS sequence"/>
</dbReference>
<dbReference type="EMBL" id="CACSHJ010000087">
    <property type="protein sequence ID" value="CAA0294533.1"/>
    <property type="molecule type" value="Genomic_DNA"/>
</dbReference>
<gene>
    <name evidence="2" type="ORF">C24_LOCUS4459</name>
</gene>
<feature type="chain" id="PRO_5024968373" evidence="1">
    <location>
        <begin position="26"/>
        <end position="78"/>
    </location>
</feature>
<organism evidence="2 3">
    <name type="scientific">Arabidopsis thaliana</name>
    <name type="common">Mouse-ear cress</name>
    <dbReference type="NCBI Taxonomy" id="3702"/>
    <lineage>
        <taxon>Eukaryota</taxon>
        <taxon>Viridiplantae</taxon>
        <taxon>Streptophyta</taxon>
        <taxon>Embryophyta</taxon>
        <taxon>Tracheophyta</taxon>
        <taxon>Spermatophyta</taxon>
        <taxon>Magnoliopsida</taxon>
        <taxon>eudicotyledons</taxon>
        <taxon>Gunneridae</taxon>
        <taxon>Pentapetalae</taxon>
        <taxon>rosids</taxon>
        <taxon>malvids</taxon>
        <taxon>Brassicales</taxon>
        <taxon>Brassicaceae</taxon>
        <taxon>Camelineae</taxon>
        <taxon>Arabidopsis</taxon>
    </lineage>
</organism>
<keyword evidence="1" id="KW-0732">Signal</keyword>
<accession>A0A5S9WLS9</accession>
<proteinExistence type="predicted"/>
<dbReference type="AlphaFoldDB" id="A0A5S9WLS9"/>